<evidence type="ECO:0000256" key="2">
    <source>
        <dbReference type="ARBA" id="ARBA00023315"/>
    </source>
</evidence>
<dbReference type="EMBL" id="SNZB01000001">
    <property type="protein sequence ID" value="TDR23289.1"/>
    <property type="molecule type" value="Genomic_DNA"/>
</dbReference>
<dbReference type="Gene3D" id="3.40.630.30">
    <property type="match status" value="1"/>
</dbReference>
<evidence type="ECO:0000313" key="5">
    <source>
        <dbReference type="Proteomes" id="UP000295724"/>
    </source>
</evidence>
<keyword evidence="5" id="KW-1185">Reference proteome</keyword>
<dbReference type="InterPro" id="IPR016181">
    <property type="entry name" value="Acyl_CoA_acyltransferase"/>
</dbReference>
<reference evidence="4 5" key="1">
    <citation type="submission" date="2019-03" db="EMBL/GenBank/DDBJ databases">
        <title>Genomic Encyclopedia of Type Strains, Phase IV (KMG-IV): sequencing the most valuable type-strain genomes for metagenomic binning, comparative biology and taxonomic classification.</title>
        <authorList>
            <person name="Goeker M."/>
        </authorList>
    </citation>
    <scope>NUCLEOTIDE SEQUENCE [LARGE SCALE GENOMIC DNA]</scope>
    <source>
        <strain evidence="4 5">DSM 25488</strain>
    </source>
</reference>
<dbReference type="PANTHER" id="PTHR43072">
    <property type="entry name" value="N-ACETYLTRANSFERASE"/>
    <property type="match status" value="1"/>
</dbReference>
<organism evidence="4 5">
    <name type="scientific">Marinicella litoralis</name>
    <dbReference type="NCBI Taxonomy" id="644220"/>
    <lineage>
        <taxon>Bacteria</taxon>
        <taxon>Pseudomonadati</taxon>
        <taxon>Pseudomonadota</taxon>
        <taxon>Gammaproteobacteria</taxon>
        <taxon>Lysobacterales</taxon>
        <taxon>Marinicellaceae</taxon>
        <taxon>Marinicella</taxon>
    </lineage>
</organism>
<accession>A0A4R6XXG4</accession>
<name>A0A4R6XXG4_9GAMM</name>
<proteinExistence type="predicted"/>
<dbReference type="AlphaFoldDB" id="A0A4R6XXG4"/>
<evidence type="ECO:0000256" key="1">
    <source>
        <dbReference type="ARBA" id="ARBA00022679"/>
    </source>
</evidence>
<keyword evidence="4" id="KW-0689">Ribosomal protein</keyword>
<sequence>MSATHIRPASIADLPTLLEFEQKIIATERPMDPTLIQDQPISYYPIKDYIHAEDTEVLVAVDDAQIVGSVYGQIRPRKNFFQSTHLGYIGFMYVKKSYRGQGISKALIEAITAWFHQHHIKEIILHVYAKNPRAIRAYEKVGFAHHLIEMRLNRTEHDE</sequence>
<evidence type="ECO:0000313" key="4">
    <source>
        <dbReference type="EMBL" id="TDR23289.1"/>
    </source>
</evidence>
<keyword evidence="4" id="KW-0687">Ribonucleoprotein</keyword>
<dbReference type="InterPro" id="IPR000182">
    <property type="entry name" value="GNAT_dom"/>
</dbReference>
<dbReference type="GO" id="GO:0005840">
    <property type="term" value="C:ribosome"/>
    <property type="evidence" value="ECO:0007669"/>
    <property type="project" value="UniProtKB-KW"/>
</dbReference>
<keyword evidence="2" id="KW-0012">Acyltransferase</keyword>
<feature type="domain" description="N-acetyltransferase" evidence="3">
    <location>
        <begin position="4"/>
        <end position="159"/>
    </location>
</feature>
<dbReference type="OrthoDB" id="1450704at2"/>
<protein>
    <submittedName>
        <fullName evidence="4">Ribosomal protein S18 acetylase RimI-like enzyme</fullName>
    </submittedName>
</protein>
<dbReference type="Proteomes" id="UP000295724">
    <property type="component" value="Unassembled WGS sequence"/>
</dbReference>
<dbReference type="RefSeq" id="WP_099018060.1">
    <property type="nucleotide sequence ID" value="NZ_NIHB01000001.1"/>
</dbReference>
<dbReference type="SUPFAM" id="SSF55729">
    <property type="entry name" value="Acyl-CoA N-acyltransferases (Nat)"/>
    <property type="match status" value="1"/>
</dbReference>
<keyword evidence="1" id="KW-0808">Transferase</keyword>
<dbReference type="PANTHER" id="PTHR43072:SF23">
    <property type="entry name" value="UPF0039 PROTEIN C11D3.02C"/>
    <property type="match status" value="1"/>
</dbReference>
<gene>
    <name evidence="4" type="ORF">C8D91_0149</name>
</gene>
<dbReference type="CDD" id="cd04301">
    <property type="entry name" value="NAT_SF"/>
    <property type="match status" value="1"/>
</dbReference>
<dbReference type="PROSITE" id="PS51186">
    <property type="entry name" value="GNAT"/>
    <property type="match status" value="1"/>
</dbReference>
<dbReference type="Pfam" id="PF00583">
    <property type="entry name" value="Acetyltransf_1"/>
    <property type="match status" value="1"/>
</dbReference>
<evidence type="ECO:0000259" key="3">
    <source>
        <dbReference type="PROSITE" id="PS51186"/>
    </source>
</evidence>
<dbReference type="GO" id="GO:0016747">
    <property type="term" value="F:acyltransferase activity, transferring groups other than amino-acyl groups"/>
    <property type="evidence" value="ECO:0007669"/>
    <property type="project" value="InterPro"/>
</dbReference>
<comment type="caution">
    <text evidence="4">The sequence shown here is derived from an EMBL/GenBank/DDBJ whole genome shotgun (WGS) entry which is preliminary data.</text>
</comment>